<evidence type="ECO:0000313" key="1">
    <source>
        <dbReference type="EMBL" id="EMS34613.1"/>
    </source>
</evidence>
<dbReference type="Proteomes" id="UP000010953">
    <property type="component" value="Unassembled WGS sequence"/>
</dbReference>
<dbReference type="AlphaFoldDB" id="M7XJ75"/>
<accession>M7XJ75</accession>
<dbReference type="EMBL" id="AMZY02000005">
    <property type="protein sequence ID" value="EMS34613.1"/>
    <property type="molecule type" value="Genomic_DNA"/>
</dbReference>
<organism evidence="1 2">
    <name type="scientific">Mariniradius saccharolyticus AK6</name>
    <dbReference type="NCBI Taxonomy" id="1239962"/>
    <lineage>
        <taxon>Bacteria</taxon>
        <taxon>Pseudomonadati</taxon>
        <taxon>Bacteroidota</taxon>
        <taxon>Cytophagia</taxon>
        <taxon>Cytophagales</taxon>
        <taxon>Cyclobacteriaceae</taxon>
        <taxon>Mariniradius</taxon>
    </lineage>
</organism>
<reference evidence="1" key="1">
    <citation type="submission" date="2013-01" db="EMBL/GenBank/DDBJ databases">
        <title>Genome assembly of Mariniradius saccharolyticus AK6.</title>
        <authorList>
            <person name="Vaidya B."/>
            <person name="Khatri I."/>
            <person name="Tanuku N.R.S."/>
            <person name="Subramanian S."/>
            <person name="Pinnaka A."/>
        </authorList>
    </citation>
    <scope>NUCLEOTIDE SEQUENCE [LARGE SCALE GENOMIC DNA]</scope>
    <source>
        <strain evidence="1">AK6</strain>
    </source>
</reference>
<dbReference type="InParanoid" id="M7XJ75"/>
<name>M7XJ75_9BACT</name>
<dbReference type="STRING" id="1239962.C943_03300"/>
<keyword evidence="2" id="KW-1185">Reference proteome</keyword>
<comment type="caution">
    <text evidence="1">The sequence shown here is derived from an EMBL/GenBank/DDBJ whole genome shotgun (WGS) entry which is preliminary data.</text>
</comment>
<proteinExistence type="predicted"/>
<evidence type="ECO:0000313" key="2">
    <source>
        <dbReference type="Proteomes" id="UP000010953"/>
    </source>
</evidence>
<gene>
    <name evidence="1" type="ORF">C943_03300</name>
</gene>
<protein>
    <submittedName>
        <fullName evidence="1">Uncharacterized protein</fullName>
    </submittedName>
</protein>
<sequence>MALVVAIRANRKSDTANRIAVKSNEIAEKSARIAVKSNEIAEKSARIAQEALNFQKDLEAKKEKRDFKLKLELNQRFGYDQLVRKIDKVPFDFSITNVSDNLIILERLEIVIETGPNQLIRRKESAIFDSDCRFNYPPGEKKKKTIYVDLSGLSIEEIPSFKFYFELTDTLGNTYPSEKYQIPKDFFPNN</sequence>